<keyword evidence="6 11" id="KW-0798">TonB box</keyword>
<dbReference type="HOGENOM" id="CLU_026226_0_0_10"/>
<dbReference type="GO" id="GO:0009279">
    <property type="term" value="C:cell outer membrane"/>
    <property type="evidence" value="ECO:0007669"/>
    <property type="project" value="UniProtKB-SubCell"/>
</dbReference>
<evidence type="ECO:0000256" key="10">
    <source>
        <dbReference type="PROSITE-ProRule" id="PRU01360"/>
    </source>
</evidence>
<dbReference type="Gene3D" id="2.170.130.10">
    <property type="entry name" value="TonB-dependent receptor, plug domain"/>
    <property type="match status" value="1"/>
</dbReference>
<sequence length="669" mass="75695">MGVYKESHKMRGWLLVSFCMETVFVLAQNGVDSVDVGLKQMKGLTVTEKALPATVRSGAPVQTLDKAELERMGVLDVSDAVRHFSGVTLKDYGGVGGLKTVSVRSLGAQHTAVLYDGVAIGDCQSGQVDISRFSLDNVSSLTLTIGQSDNIYQTARMSAAASALSIETSRPDFEGRDFSFSAKVKAGSYGWANPSLFYAHRFTPRLSCSLYGEYLRADGNYHFTMMNLDKQIKGRRNNSDIGAYRAEVNLFAHLTERQDLDVKGYLFDSRRGLPGSVVYDNPYAAERLYDRNYFGQLRYENRFSEKWKLKASGKFNYSWNKDTDKKAAGPTEDRFRQTETYLTATLWAMPVKNLSFSLAQDFVYNDLATTLDQCQYPERYTSLTAFSAQYRHPRFQVTASLLNTFITERVSLGMAADDRKRLSPAVSLAWRPVKKASWRLRASYKDIFRVPTFNDLYYLLIGNSRLRPETTCQWNIGTTWAGRMGKVADYVSFSLDAYYNKVKDKIVAVPTMFVWKMSNVGKVETYGVDANLAAEWALAKAWNLSLTGAYSFMQAEDVTKRGSKLWRHQIAYTPKHSGGGSVVLEMPWMNVAYNVAWSGERYRLPQNKKSNLVNAYSDHSLSLYRVFRFRDHKLRLQVDAANLGGRNYEVVRYYPMPGRNFKVAITYSL</sequence>
<evidence type="ECO:0000256" key="9">
    <source>
        <dbReference type="ARBA" id="ARBA00023237"/>
    </source>
</evidence>
<keyword evidence="4 10" id="KW-0812">Transmembrane</keyword>
<evidence type="ECO:0000256" key="11">
    <source>
        <dbReference type="RuleBase" id="RU003357"/>
    </source>
</evidence>
<dbReference type="Pfam" id="PF00593">
    <property type="entry name" value="TonB_dep_Rec_b-barrel"/>
    <property type="match status" value="1"/>
</dbReference>
<name>F3QPY0_9BACT</name>
<dbReference type="GO" id="GO:0015344">
    <property type="term" value="F:siderophore uptake transmembrane transporter activity"/>
    <property type="evidence" value="ECO:0007669"/>
    <property type="project" value="TreeGrafter"/>
</dbReference>
<evidence type="ECO:0000256" key="8">
    <source>
        <dbReference type="ARBA" id="ARBA00023170"/>
    </source>
</evidence>
<dbReference type="InterPro" id="IPR037066">
    <property type="entry name" value="Plug_dom_sf"/>
</dbReference>
<evidence type="ECO:0000256" key="6">
    <source>
        <dbReference type="ARBA" id="ARBA00023077"/>
    </source>
</evidence>
<dbReference type="GO" id="GO:0044718">
    <property type="term" value="P:siderophore transmembrane transport"/>
    <property type="evidence" value="ECO:0007669"/>
    <property type="project" value="TreeGrafter"/>
</dbReference>
<dbReference type="InterPro" id="IPR012910">
    <property type="entry name" value="Plug_dom"/>
</dbReference>
<keyword evidence="2 10" id="KW-0813">Transport</keyword>
<evidence type="ECO:0000313" key="15">
    <source>
        <dbReference type="Proteomes" id="UP000005546"/>
    </source>
</evidence>
<dbReference type="AlphaFoldDB" id="F3QPY0"/>
<organism evidence="14 15">
    <name type="scientific">Paraprevotella xylaniphila YIT 11841</name>
    <dbReference type="NCBI Taxonomy" id="762982"/>
    <lineage>
        <taxon>Bacteria</taxon>
        <taxon>Pseudomonadati</taxon>
        <taxon>Bacteroidota</taxon>
        <taxon>Bacteroidia</taxon>
        <taxon>Bacteroidales</taxon>
        <taxon>Prevotellaceae</taxon>
        <taxon>Paraprevotella</taxon>
    </lineage>
</organism>
<dbReference type="PANTHER" id="PTHR30069:SF29">
    <property type="entry name" value="HEMOGLOBIN AND HEMOGLOBIN-HAPTOGLOBIN-BINDING PROTEIN 1-RELATED"/>
    <property type="match status" value="1"/>
</dbReference>
<evidence type="ECO:0000256" key="2">
    <source>
        <dbReference type="ARBA" id="ARBA00022448"/>
    </source>
</evidence>
<evidence type="ECO:0000313" key="14">
    <source>
        <dbReference type="EMBL" id="EGG57488.1"/>
    </source>
</evidence>
<comment type="similarity">
    <text evidence="10 11">Belongs to the TonB-dependent receptor family.</text>
</comment>
<keyword evidence="9 10" id="KW-0998">Cell outer membrane</keyword>
<evidence type="ECO:0000256" key="1">
    <source>
        <dbReference type="ARBA" id="ARBA00004571"/>
    </source>
</evidence>
<comment type="caution">
    <text evidence="14">The sequence shown here is derived from an EMBL/GenBank/DDBJ whole genome shotgun (WGS) entry which is preliminary data.</text>
</comment>
<protein>
    <submittedName>
        <fullName evidence="14">TonB-dependent receptor</fullName>
    </submittedName>
</protein>
<dbReference type="STRING" id="762982.HMPREF9442_00217"/>
<proteinExistence type="inferred from homology"/>
<dbReference type="PROSITE" id="PS52016">
    <property type="entry name" value="TONB_DEPENDENT_REC_3"/>
    <property type="match status" value="1"/>
</dbReference>
<dbReference type="eggNOG" id="COG4206">
    <property type="taxonomic scope" value="Bacteria"/>
</dbReference>
<reference evidence="14 15" key="1">
    <citation type="submission" date="2011-02" db="EMBL/GenBank/DDBJ databases">
        <authorList>
            <person name="Weinstock G."/>
            <person name="Sodergren E."/>
            <person name="Clifton S."/>
            <person name="Fulton L."/>
            <person name="Fulton B."/>
            <person name="Courtney L."/>
            <person name="Fronick C."/>
            <person name="Harrison M."/>
            <person name="Strong C."/>
            <person name="Farmer C."/>
            <person name="Delahaunty K."/>
            <person name="Markovic C."/>
            <person name="Hall O."/>
            <person name="Minx P."/>
            <person name="Tomlinson C."/>
            <person name="Mitreva M."/>
            <person name="Hou S."/>
            <person name="Chen J."/>
            <person name="Wollam A."/>
            <person name="Pepin K.H."/>
            <person name="Johnson M."/>
            <person name="Bhonagiri V."/>
            <person name="Zhang X."/>
            <person name="Suruliraj S."/>
            <person name="Warren W."/>
            <person name="Chinwalla A."/>
            <person name="Mardis E.R."/>
            <person name="Wilson R.K."/>
        </authorList>
    </citation>
    <scope>NUCLEOTIDE SEQUENCE [LARGE SCALE GENOMIC DNA]</scope>
    <source>
        <strain evidence="14 15">YIT 11841</strain>
    </source>
</reference>
<comment type="subcellular location">
    <subcellularLocation>
        <location evidence="1 10">Cell outer membrane</location>
        <topology evidence="1 10">Multi-pass membrane protein</topology>
    </subcellularLocation>
</comment>
<keyword evidence="3 10" id="KW-1134">Transmembrane beta strand</keyword>
<dbReference type="OrthoDB" id="9762903at2"/>
<evidence type="ECO:0000256" key="5">
    <source>
        <dbReference type="ARBA" id="ARBA00022729"/>
    </source>
</evidence>
<feature type="domain" description="TonB-dependent receptor-like beta-barrel" evidence="12">
    <location>
        <begin position="264"/>
        <end position="643"/>
    </location>
</feature>
<evidence type="ECO:0000256" key="3">
    <source>
        <dbReference type="ARBA" id="ARBA00022452"/>
    </source>
</evidence>
<dbReference type="Proteomes" id="UP000005546">
    <property type="component" value="Unassembled WGS sequence"/>
</dbReference>
<dbReference type="RefSeq" id="WP_008624295.1">
    <property type="nucleotide sequence ID" value="NZ_GL883811.1"/>
</dbReference>
<gene>
    <name evidence="14" type="ORF">HMPREF9442_00217</name>
</gene>
<accession>F3QPY0</accession>
<dbReference type="EMBL" id="AFBR01000007">
    <property type="protein sequence ID" value="EGG57488.1"/>
    <property type="molecule type" value="Genomic_DNA"/>
</dbReference>
<keyword evidence="5" id="KW-0732">Signal</keyword>
<keyword evidence="7 10" id="KW-0472">Membrane</keyword>
<dbReference type="InterPro" id="IPR036942">
    <property type="entry name" value="Beta-barrel_TonB_sf"/>
</dbReference>
<evidence type="ECO:0000259" key="12">
    <source>
        <dbReference type="Pfam" id="PF00593"/>
    </source>
</evidence>
<evidence type="ECO:0000256" key="4">
    <source>
        <dbReference type="ARBA" id="ARBA00022692"/>
    </source>
</evidence>
<dbReference type="Gene3D" id="2.40.170.20">
    <property type="entry name" value="TonB-dependent receptor, beta-barrel domain"/>
    <property type="match status" value="1"/>
</dbReference>
<dbReference type="SUPFAM" id="SSF56935">
    <property type="entry name" value="Porins"/>
    <property type="match status" value="1"/>
</dbReference>
<dbReference type="PANTHER" id="PTHR30069">
    <property type="entry name" value="TONB-DEPENDENT OUTER MEMBRANE RECEPTOR"/>
    <property type="match status" value="1"/>
</dbReference>
<dbReference type="InterPro" id="IPR000531">
    <property type="entry name" value="Beta-barrel_TonB"/>
</dbReference>
<keyword evidence="15" id="KW-1185">Reference proteome</keyword>
<dbReference type="Pfam" id="PF07715">
    <property type="entry name" value="Plug"/>
    <property type="match status" value="1"/>
</dbReference>
<dbReference type="InterPro" id="IPR039426">
    <property type="entry name" value="TonB-dep_rcpt-like"/>
</dbReference>
<feature type="domain" description="TonB-dependent receptor plug" evidence="13">
    <location>
        <begin position="58"/>
        <end position="154"/>
    </location>
</feature>
<keyword evidence="8 14" id="KW-0675">Receptor</keyword>
<evidence type="ECO:0000259" key="13">
    <source>
        <dbReference type="Pfam" id="PF07715"/>
    </source>
</evidence>
<evidence type="ECO:0000256" key="7">
    <source>
        <dbReference type="ARBA" id="ARBA00023136"/>
    </source>
</evidence>